<dbReference type="InterPro" id="IPR027417">
    <property type="entry name" value="P-loop_NTPase"/>
</dbReference>
<keyword evidence="6 9" id="KW-1133">Transmembrane helix</keyword>
<feature type="compositionally biased region" description="Basic and acidic residues" evidence="8">
    <location>
        <begin position="63"/>
        <end position="76"/>
    </location>
</feature>
<dbReference type="FunFam" id="3.40.50.300:FF:000367">
    <property type="entry name" value="ABC transporter G family member 24"/>
    <property type="match status" value="1"/>
</dbReference>
<evidence type="ECO:0000256" key="3">
    <source>
        <dbReference type="ARBA" id="ARBA00022692"/>
    </source>
</evidence>
<dbReference type="GO" id="GO:0016020">
    <property type="term" value="C:membrane"/>
    <property type="evidence" value="ECO:0007669"/>
    <property type="project" value="UniProtKB-SubCell"/>
</dbReference>
<feature type="transmembrane region" description="Helical" evidence="9">
    <location>
        <begin position="751"/>
        <end position="771"/>
    </location>
</feature>
<dbReference type="EMBL" id="JADGJD010000257">
    <property type="protein sequence ID" value="KAJ3052883.1"/>
    <property type="molecule type" value="Genomic_DNA"/>
</dbReference>
<dbReference type="PANTHER" id="PTHR48041">
    <property type="entry name" value="ABC TRANSPORTER G FAMILY MEMBER 28"/>
    <property type="match status" value="1"/>
</dbReference>
<dbReference type="InterPro" id="IPR043926">
    <property type="entry name" value="ABCG_dom"/>
</dbReference>
<evidence type="ECO:0000313" key="12">
    <source>
        <dbReference type="Proteomes" id="UP001212841"/>
    </source>
</evidence>
<dbReference type="InterPro" id="IPR003439">
    <property type="entry name" value="ABC_transporter-like_ATP-bd"/>
</dbReference>
<evidence type="ECO:0000256" key="4">
    <source>
        <dbReference type="ARBA" id="ARBA00022741"/>
    </source>
</evidence>
<dbReference type="SMART" id="SM00382">
    <property type="entry name" value="AAA"/>
    <property type="match status" value="1"/>
</dbReference>
<dbReference type="InterPro" id="IPR050352">
    <property type="entry name" value="ABCG_transporters"/>
</dbReference>
<feature type="transmembrane region" description="Helical" evidence="9">
    <location>
        <begin position="714"/>
        <end position="731"/>
    </location>
</feature>
<dbReference type="GO" id="GO:0005524">
    <property type="term" value="F:ATP binding"/>
    <property type="evidence" value="ECO:0007669"/>
    <property type="project" value="UniProtKB-KW"/>
</dbReference>
<feature type="region of interest" description="Disordered" evidence="8">
    <location>
        <begin position="102"/>
        <end position="163"/>
    </location>
</feature>
<dbReference type="Gene3D" id="3.40.50.300">
    <property type="entry name" value="P-loop containing nucleotide triphosphate hydrolases"/>
    <property type="match status" value="1"/>
</dbReference>
<accession>A0AAD5X2G7</accession>
<keyword evidence="3 9" id="KW-0812">Transmembrane</keyword>
<sequence length="778" mass="85186">MSSCPVGTSSPTYFGGLVICLIVDLILGGIVFYLKRKETVKSGGTSRKASEKNDTRPSQVTPEKQESPIVSEKDSATPRPTVIQQITLPEVNIGGLLETPRGKSFFSSPSKRSPSLATAPRPVSEARIDLERGSTLTPATTDPESLTPTEPSKQGTTTSALLDGFNRSLGGGDISHLRMNFHFQNLGLRLKNGRSILAGVNGHIKSGSLTAIMGPSGAGKTTFMSVLMGKVARTDGKLYINGREGEMSKFKKIIGYVPQEDVMLREMTVKENILHAARVKLPSTWTSKEVETYADAVIEALGLSHVAHSRIGDETTRGVSGGQRKRVNIGIELAGVPLTLFLDEPTSGLDSTSALSVCDNLKDISRLGVTVVSVIHQPRYEIFRSFDWLVLLVPGGQTVRDCVDFINLIVKIDKRIGIHGADKRSTTVLSEHGIPAANAADLLMDILAGHGVNPKQTLSPADLVAAWERRPTDGHELEENQKGYEEFHQRVPTLIRERGAPWYKQIWYCHNRALIQHYRNLSSFILEIFVGCFAGAMIGIATGGNQMFSGVYVQPYTFLSPAPLSWFIPLLGLLIGMIVSLAGAPAGVKVFSEERTVYWREAASGHNVLSYYLGKTIAATYRFTFSSLHFTSMYVLLAKPQALFGRQFLVVFLLFYGVYGLAAIVSMVAARGNANLVAVIACLFAAIFCGFGPNLTQAKRWGIIFIWEISFNRWAAEAIFSDYLWPFWGVYDIQAVADSTGYTLGRFGHDMGIMVLLGAVWRVIAFLLMVFTNRDKQK</sequence>
<evidence type="ECO:0000256" key="9">
    <source>
        <dbReference type="SAM" id="Phobius"/>
    </source>
</evidence>
<feature type="transmembrane region" description="Helical" evidence="9">
    <location>
        <begin position="524"/>
        <end position="544"/>
    </location>
</feature>
<feature type="transmembrane region" description="Helical" evidence="9">
    <location>
        <begin position="676"/>
        <end position="693"/>
    </location>
</feature>
<evidence type="ECO:0000256" key="1">
    <source>
        <dbReference type="ARBA" id="ARBA00004141"/>
    </source>
</evidence>
<feature type="transmembrane region" description="Helical" evidence="9">
    <location>
        <begin position="12"/>
        <end position="34"/>
    </location>
</feature>
<keyword evidence="4" id="KW-0547">Nucleotide-binding</keyword>
<dbReference type="PANTHER" id="PTHR48041:SF91">
    <property type="entry name" value="ABC TRANSPORTER G FAMILY MEMBER 28"/>
    <property type="match status" value="1"/>
</dbReference>
<keyword evidence="5" id="KW-0067">ATP-binding</keyword>
<name>A0AAD5X2G7_9FUNG</name>
<feature type="domain" description="ABC transporter" evidence="10">
    <location>
        <begin position="181"/>
        <end position="419"/>
    </location>
</feature>
<dbReference type="PROSITE" id="PS00211">
    <property type="entry name" value="ABC_TRANSPORTER_1"/>
    <property type="match status" value="1"/>
</dbReference>
<evidence type="ECO:0000256" key="7">
    <source>
        <dbReference type="ARBA" id="ARBA00023136"/>
    </source>
</evidence>
<comment type="caution">
    <text evidence="11">The sequence shown here is derived from an EMBL/GenBank/DDBJ whole genome shotgun (WGS) entry which is preliminary data.</text>
</comment>
<keyword evidence="2" id="KW-0813">Transport</keyword>
<evidence type="ECO:0000256" key="2">
    <source>
        <dbReference type="ARBA" id="ARBA00022448"/>
    </source>
</evidence>
<comment type="subcellular location">
    <subcellularLocation>
        <location evidence="1">Membrane</location>
        <topology evidence="1">Multi-pass membrane protein</topology>
    </subcellularLocation>
</comment>
<protein>
    <recommendedName>
        <fullName evidence="10">ABC transporter domain-containing protein</fullName>
    </recommendedName>
</protein>
<keyword evidence="7 9" id="KW-0472">Membrane</keyword>
<dbReference type="Pfam" id="PF19055">
    <property type="entry name" value="ABC2_membrane_7"/>
    <property type="match status" value="1"/>
</dbReference>
<dbReference type="SUPFAM" id="SSF52540">
    <property type="entry name" value="P-loop containing nucleoside triphosphate hydrolases"/>
    <property type="match status" value="1"/>
</dbReference>
<proteinExistence type="predicted"/>
<evidence type="ECO:0000259" key="10">
    <source>
        <dbReference type="PROSITE" id="PS50893"/>
    </source>
</evidence>
<dbReference type="InterPro" id="IPR003593">
    <property type="entry name" value="AAA+_ATPase"/>
</dbReference>
<dbReference type="GO" id="GO:0016887">
    <property type="term" value="F:ATP hydrolysis activity"/>
    <property type="evidence" value="ECO:0007669"/>
    <property type="project" value="InterPro"/>
</dbReference>
<dbReference type="Pfam" id="PF00005">
    <property type="entry name" value="ABC_tran"/>
    <property type="match status" value="1"/>
</dbReference>
<feature type="region of interest" description="Disordered" evidence="8">
    <location>
        <begin position="42"/>
        <end position="84"/>
    </location>
</feature>
<organism evidence="11 12">
    <name type="scientific">Rhizophlyctis rosea</name>
    <dbReference type="NCBI Taxonomy" id="64517"/>
    <lineage>
        <taxon>Eukaryota</taxon>
        <taxon>Fungi</taxon>
        <taxon>Fungi incertae sedis</taxon>
        <taxon>Chytridiomycota</taxon>
        <taxon>Chytridiomycota incertae sedis</taxon>
        <taxon>Chytridiomycetes</taxon>
        <taxon>Rhizophlyctidales</taxon>
        <taxon>Rhizophlyctidaceae</taxon>
        <taxon>Rhizophlyctis</taxon>
    </lineage>
</organism>
<feature type="compositionally biased region" description="Low complexity" evidence="8">
    <location>
        <begin position="102"/>
        <end position="115"/>
    </location>
</feature>
<evidence type="ECO:0000256" key="8">
    <source>
        <dbReference type="SAM" id="MobiDB-lite"/>
    </source>
</evidence>
<feature type="transmembrane region" description="Helical" evidence="9">
    <location>
        <begin position="564"/>
        <end position="588"/>
    </location>
</feature>
<dbReference type="Proteomes" id="UP001212841">
    <property type="component" value="Unassembled WGS sequence"/>
</dbReference>
<evidence type="ECO:0000313" key="11">
    <source>
        <dbReference type="EMBL" id="KAJ3052883.1"/>
    </source>
</evidence>
<dbReference type="PROSITE" id="PS50893">
    <property type="entry name" value="ABC_TRANSPORTER_2"/>
    <property type="match status" value="1"/>
</dbReference>
<dbReference type="InterPro" id="IPR017871">
    <property type="entry name" value="ABC_transporter-like_CS"/>
</dbReference>
<feature type="transmembrane region" description="Helical" evidence="9">
    <location>
        <begin position="648"/>
        <end position="670"/>
    </location>
</feature>
<dbReference type="GO" id="GO:0140359">
    <property type="term" value="F:ABC-type transporter activity"/>
    <property type="evidence" value="ECO:0007669"/>
    <property type="project" value="InterPro"/>
</dbReference>
<gene>
    <name evidence="11" type="ORF">HK097_005473</name>
</gene>
<dbReference type="AlphaFoldDB" id="A0AAD5X2G7"/>
<reference evidence="11" key="1">
    <citation type="submission" date="2020-05" db="EMBL/GenBank/DDBJ databases">
        <title>Phylogenomic resolution of chytrid fungi.</title>
        <authorList>
            <person name="Stajich J.E."/>
            <person name="Amses K."/>
            <person name="Simmons R."/>
            <person name="Seto K."/>
            <person name="Myers J."/>
            <person name="Bonds A."/>
            <person name="Quandt C.A."/>
            <person name="Barry K."/>
            <person name="Liu P."/>
            <person name="Grigoriev I."/>
            <person name="Longcore J.E."/>
            <person name="James T.Y."/>
        </authorList>
    </citation>
    <scope>NUCLEOTIDE SEQUENCE</scope>
    <source>
        <strain evidence="11">JEL0318</strain>
    </source>
</reference>
<keyword evidence="12" id="KW-1185">Reference proteome</keyword>
<evidence type="ECO:0000256" key="5">
    <source>
        <dbReference type="ARBA" id="ARBA00022840"/>
    </source>
</evidence>
<evidence type="ECO:0000256" key="6">
    <source>
        <dbReference type="ARBA" id="ARBA00022989"/>
    </source>
</evidence>
<feature type="compositionally biased region" description="Polar residues" evidence="8">
    <location>
        <begin position="134"/>
        <end position="160"/>
    </location>
</feature>